<dbReference type="Pfam" id="PF14246">
    <property type="entry name" value="TetR_C_7"/>
    <property type="match status" value="1"/>
</dbReference>
<dbReference type="PRINTS" id="PR00455">
    <property type="entry name" value="HTHTETR"/>
</dbReference>
<evidence type="ECO:0000313" key="7">
    <source>
        <dbReference type="Proteomes" id="UP000189796"/>
    </source>
</evidence>
<dbReference type="InterPro" id="IPR009057">
    <property type="entry name" value="Homeodomain-like_sf"/>
</dbReference>
<feature type="domain" description="HTH tetR-type" evidence="5">
    <location>
        <begin position="18"/>
        <end position="78"/>
    </location>
</feature>
<dbReference type="Pfam" id="PF00440">
    <property type="entry name" value="TetR_N"/>
    <property type="match status" value="1"/>
</dbReference>
<dbReference type="Gene3D" id="1.10.10.60">
    <property type="entry name" value="Homeodomain-like"/>
    <property type="match status" value="1"/>
</dbReference>
<dbReference type="GO" id="GO:0003700">
    <property type="term" value="F:DNA-binding transcription factor activity"/>
    <property type="evidence" value="ECO:0007669"/>
    <property type="project" value="TreeGrafter"/>
</dbReference>
<proteinExistence type="predicted"/>
<gene>
    <name evidence="6" type="ORF">SAMN05443248_6551</name>
</gene>
<evidence type="ECO:0000256" key="3">
    <source>
        <dbReference type="ARBA" id="ARBA00023163"/>
    </source>
</evidence>
<dbReference type="Gene3D" id="1.10.357.10">
    <property type="entry name" value="Tetracycline Repressor, domain 2"/>
    <property type="match status" value="1"/>
</dbReference>
<dbReference type="InterPro" id="IPR039536">
    <property type="entry name" value="TetR_C_Proteobacteria"/>
</dbReference>
<dbReference type="AlphaFoldDB" id="A0A1M5WGD1"/>
<keyword evidence="3" id="KW-0804">Transcription</keyword>
<dbReference type="PANTHER" id="PTHR30055">
    <property type="entry name" value="HTH-TYPE TRANSCRIPTIONAL REGULATOR RUTR"/>
    <property type="match status" value="1"/>
</dbReference>
<dbReference type="PROSITE" id="PS50977">
    <property type="entry name" value="HTH_TETR_2"/>
    <property type="match status" value="1"/>
</dbReference>
<dbReference type="PANTHER" id="PTHR30055:SF146">
    <property type="entry name" value="HTH-TYPE TRANSCRIPTIONAL DUAL REGULATOR CECR"/>
    <property type="match status" value="1"/>
</dbReference>
<dbReference type="PROSITE" id="PS01081">
    <property type="entry name" value="HTH_TETR_1"/>
    <property type="match status" value="1"/>
</dbReference>
<feature type="DNA-binding region" description="H-T-H motif" evidence="4">
    <location>
        <begin position="41"/>
        <end position="60"/>
    </location>
</feature>
<keyword evidence="2 4" id="KW-0238">DNA-binding</keyword>
<organism evidence="6 7">
    <name type="scientific">Bradyrhizobium erythrophlei</name>
    <dbReference type="NCBI Taxonomy" id="1437360"/>
    <lineage>
        <taxon>Bacteria</taxon>
        <taxon>Pseudomonadati</taxon>
        <taxon>Pseudomonadota</taxon>
        <taxon>Alphaproteobacteria</taxon>
        <taxon>Hyphomicrobiales</taxon>
        <taxon>Nitrobacteraceae</taxon>
        <taxon>Bradyrhizobium</taxon>
    </lineage>
</organism>
<dbReference type="InterPro" id="IPR001647">
    <property type="entry name" value="HTH_TetR"/>
</dbReference>
<dbReference type="FunFam" id="1.10.10.60:FF:000141">
    <property type="entry name" value="TetR family transcriptional regulator"/>
    <property type="match status" value="1"/>
</dbReference>
<name>A0A1M5WGD1_9BRAD</name>
<evidence type="ECO:0000256" key="2">
    <source>
        <dbReference type="ARBA" id="ARBA00023125"/>
    </source>
</evidence>
<protein>
    <submittedName>
        <fullName evidence="6">Transcriptional regulator, TetR family</fullName>
    </submittedName>
</protein>
<evidence type="ECO:0000256" key="4">
    <source>
        <dbReference type="PROSITE-ProRule" id="PRU00335"/>
    </source>
</evidence>
<evidence type="ECO:0000259" key="5">
    <source>
        <dbReference type="PROSITE" id="PS50977"/>
    </source>
</evidence>
<sequence>MMETSDTHLFQQPPAPVGRKMETVTRAARELFLDQGFSATSMDAIAKAAGVSKATLYAYFPSKETLFAFLIMAECEGLQRDLPLPDLSEGLYAALQKFARQYVRVFIERKDIAFVRTIANESNRFPDLGRLFYESGPLATIRRLARFLDEAKAKDLLEFGDSIMAATQFLSLIRGERPLRTVLGIGDANEQTLDLEIKSGLELFLKACGPIQAHRSDK</sequence>
<keyword evidence="1" id="KW-0805">Transcription regulation</keyword>
<reference evidence="6 7" key="1">
    <citation type="submission" date="2016-11" db="EMBL/GenBank/DDBJ databases">
        <authorList>
            <person name="Jaros S."/>
            <person name="Januszkiewicz K."/>
            <person name="Wedrychowicz H."/>
        </authorList>
    </citation>
    <scope>NUCLEOTIDE SEQUENCE [LARGE SCALE GENOMIC DNA]</scope>
    <source>
        <strain evidence="6 7">GAS138</strain>
    </source>
</reference>
<dbReference type="Proteomes" id="UP000189796">
    <property type="component" value="Chromosome I"/>
</dbReference>
<dbReference type="EMBL" id="LT670817">
    <property type="protein sequence ID" value="SHH86313.1"/>
    <property type="molecule type" value="Genomic_DNA"/>
</dbReference>
<dbReference type="InterPro" id="IPR023772">
    <property type="entry name" value="DNA-bd_HTH_TetR-type_CS"/>
</dbReference>
<accession>A0A1M5WGD1</accession>
<dbReference type="InterPro" id="IPR050109">
    <property type="entry name" value="HTH-type_TetR-like_transc_reg"/>
</dbReference>
<dbReference type="OrthoDB" id="5292901at2"/>
<dbReference type="SUPFAM" id="SSF46689">
    <property type="entry name" value="Homeodomain-like"/>
    <property type="match status" value="1"/>
</dbReference>
<dbReference type="GO" id="GO:0000976">
    <property type="term" value="F:transcription cis-regulatory region binding"/>
    <property type="evidence" value="ECO:0007669"/>
    <property type="project" value="TreeGrafter"/>
</dbReference>
<evidence type="ECO:0000256" key="1">
    <source>
        <dbReference type="ARBA" id="ARBA00023015"/>
    </source>
</evidence>
<evidence type="ECO:0000313" key="6">
    <source>
        <dbReference type="EMBL" id="SHH86313.1"/>
    </source>
</evidence>